<accession>A0A1D7YA07</accession>
<dbReference type="EMBL" id="CP017248">
    <property type="protein sequence ID" value="AOR32411.1"/>
    <property type="molecule type" value="Genomic_DNA"/>
</dbReference>
<keyword evidence="6" id="KW-1185">Reference proteome</keyword>
<proteinExistence type="predicted"/>
<feature type="region of interest" description="Disordered" evidence="4">
    <location>
        <begin position="429"/>
        <end position="457"/>
    </location>
</feature>
<dbReference type="PANTHER" id="PTHR30461">
    <property type="entry name" value="DNA-INVERTASE FROM LAMBDOID PROPHAGE"/>
    <property type="match status" value="1"/>
</dbReference>
<feature type="compositionally biased region" description="Gly residues" evidence="4">
    <location>
        <begin position="432"/>
        <end position="441"/>
    </location>
</feature>
<sequence>MIDSPEPVTREDAARHLNALGYRTRRGKEWEGGNLVSRVMACLKGYVEFTFAGENEDGEEITTSFRIDLPKPLPDDRAEALRAAIARGARVKSKHSKYLLSNRLISLCGVHRTGASTADGRYYRCMAGRQGHPINERHEDCWEIPVGEVDTAVWAEVKALLSDKEKLHKLVEESLGSVPERAESYRRRVTELDAQIEKKRSSRKRKIALLLASVEDDDEDDTRLVEELKAELKEQEAELAKERERVAEWLHEVEGQEGRAKAMLAMIDKVDVRLDDFSFEQKLDLLDVRVQITGRGEPRHKGLTDPITDWHRETGITIPTEITDEQWRQVREIISPSRQWRDVRDGFVMMLHKIRTGSNWKDYDCSERVGGRGWAALYRRAQYWWGSGEYERALEALAPYKGVAAPPLYVLPPMEVTGSADPKYTVTRAAQGGSGHAGGGEDTNCNHTKTGELAYPR</sequence>
<dbReference type="KEGG" id="spun:BFF78_16240"/>
<protein>
    <recommendedName>
        <fullName evidence="7">Recombinase domain-containing protein</fullName>
    </recommendedName>
</protein>
<evidence type="ECO:0000313" key="5">
    <source>
        <dbReference type="EMBL" id="AOR32411.1"/>
    </source>
</evidence>
<dbReference type="GO" id="GO:0000150">
    <property type="term" value="F:DNA strand exchange activity"/>
    <property type="evidence" value="ECO:0007669"/>
    <property type="project" value="TreeGrafter"/>
</dbReference>
<dbReference type="GO" id="GO:0003677">
    <property type="term" value="F:DNA binding"/>
    <property type="evidence" value="ECO:0007669"/>
    <property type="project" value="UniProtKB-KW"/>
</dbReference>
<evidence type="ECO:0008006" key="7">
    <source>
        <dbReference type="Google" id="ProtNLM"/>
    </source>
</evidence>
<keyword evidence="1" id="KW-0238">DNA-binding</keyword>
<dbReference type="Proteomes" id="UP000094960">
    <property type="component" value="Chromosome"/>
</dbReference>
<dbReference type="InterPro" id="IPR050639">
    <property type="entry name" value="SSR_resolvase"/>
</dbReference>
<evidence type="ECO:0000256" key="1">
    <source>
        <dbReference type="ARBA" id="ARBA00023125"/>
    </source>
</evidence>
<evidence type="ECO:0000256" key="3">
    <source>
        <dbReference type="SAM" id="Coils"/>
    </source>
</evidence>
<name>A0A1D7YA07_9ACTN</name>
<dbReference type="PANTHER" id="PTHR30461:SF2">
    <property type="entry name" value="SERINE RECOMBINASE PINE-RELATED"/>
    <property type="match status" value="1"/>
</dbReference>
<organism evidence="5 6">
    <name type="scientific">Streptomyces fodineus</name>
    <dbReference type="NCBI Taxonomy" id="1904616"/>
    <lineage>
        <taxon>Bacteria</taxon>
        <taxon>Bacillati</taxon>
        <taxon>Actinomycetota</taxon>
        <taxon>Actinomycetes</taxon>
        <taxon>Kitasatosporales</taxon>
        <taxon>Streptomycetaceae</taxon>
        <taxon>Streptomyces</taxon>
    </lineage>
</organism>
<gene>
    <name evidence="5" type="ORF">BFF78_16240</name>
</gene>
<feature type="coiled-coil region" evidence="3">
    <location>
        <begin position="182"/>
        <end position="252"/>
    </location>
</feature>
<evidence type="ECO:0000313" key="6">
    <source>
        <dbReference type="Proteomes" id="UP000094960"/>
    </source>
</evidence>
<keyword evidence="2" id="KW-0233">DNA recombination</keyword>
<keyword evidence="3" id="KW-0175">Coiled coil</keyword>
<dbReference type="AlphaFoldDB" id="A0A1D7YA07"/>
<dbReference type="RefSeq" id="WP_069779025.1">
    <property type="nucleotide sequence ID" value="NZ_CP017248.1"/>
</dbReference>
<evidence type="ECO:0000256" key="4">
    <source>
        <dbReference type="SAM" id="MobiDB-lite"/>
    </source>
</evidence>
<reference evidence="6" key="1">
    <citation type="submission" date="2016-09" db="EMBL/GenBank/DDBJ databases">
        <title>Streptomyces puniciscabiei strain:TW1S1 Genome sequencing and assembly.</title>
        <authorList>
            <person name="Kim M.-K."/>
            <person name="Kim S.B."/>
        </authorList>
    </citation>
    <scope>NUCLEOTIDE SEQUENCE [LARGE SCALE GENOMIC DNA]</scope>
    <source>
        <strain evidence="6">TW1S1</strain>
    </source>
</reference>
<evidence type="ECO:0000256" key="2">
    <source>
        <dbReference type="ARBA" id="ARBA00023172"/>
    </source>
</evidence>